<reference evidence="2" key="1">
    <citation type="journal article" date="2019" name="Environ. Microbiol.">
        <title>Fungal ecological strategies reflected in gene transcription - a case study of two litter decomposers.</title>
        <authorList>
            <person name="Barbi F."/>
            <person name="Kohler A."/>
            <person name="Barry K."/>
            <person name="Baskaran P."/>
            <person name="Daum C."/>
            <person name="Fauchery L."/>
            <person name="Ihrmark K."/>
            <person name="Kuo A."/>
            <person name="LaButti K."/>
            <person name="Lipzen A."/>
            <person name="Morin E."/>
            <person name="Grigoriev I.V."/>
            <person name="Henrissat B."/>
            <person name="Lindahl B."/>
            <person name="Martin F."/>
        </authorList>
    </citation>
    <scope>NUCLEOTIDE SEQUENCE</scope>
    <source>
        <strain evidence="2">JB14</strain>
    </source>
</reference>
<feature type="transmembrane region" description="Helical" evidence="1">
    <location>
        <begin position="188"/>
        <end position="207"/>
    </location>
</feature>
<evidence type="ECO:0000313" key="2">
    <source>
        <dbReference type="EMBL" id="KAE9404816.1"/>
    </source>
</evidence>
<dbReference type="OrthoDB" id="10612066at2759"/>
<dbReference type="Proteomes" id="UP000799118">
    <property type="component" value="Unassembled WGS sequence"/>
</dbReference>
<organism evidence="2 3">
    <name type="scientific">Gymnopus androsaceus JB14</name>
    <dbReference type="NCBI Taxonomy" id="1447944"/>
    <lineage>
        <taxon>Eukaryota</taxon>
        <taxon>Fungi</taxon>
        <taxon>Dikarya</taxon>
        <taxon>Basidiomycota</taxon>
        <taxon>Agaricomycotina</taxon>
        <taxon>Agaricomycetes</taxon>
        <taxon>Agaricomycetidae</taxon>
        <taxon>Agaricales</taxon>
        <taxon>Marasmiineae</taxon>
        <taxon>Omphalotaceae</taxon>
        <taxon>Gymnopus</taxon>
    </lineage>
</organism>
<keyword evidence="1" id="KW-0812">Transmembrane</keyword>
<dbReference type="AlphaFoldDB" id="A0A6A4I2R3"/>
<feature type="transmembrane region" description="Helical" evidence="1">
    <location>
        <begin position="156"/>
        <end position="176"/>
    </location>
</feature>
<keyword evidence="1" id="KW-1133">Transmembrane helix</keyword>
<name>A0A6A4I2R3_9AGAR</name>
<dbReference type="EMBL" id="ML769413">
    <property type="protein sequence ID" value="KAE9404816.1"/>
    <property type="molecule type" value="Genomic_DNA"/>
</dbReference>
<feature type="transmembrane region" description="Helical" evidence="1">
    <location>
        <begin position="230"/>
        <end position="251"/>
    </location>
</feature>
<keyword evidence="1" id="KW-0472">Membrane</keyword>
<evidence type="ECO:0000313" key="3">
    <source>
        <dbReference type="Proteomes" id="UP000799118"/>
    </source>
</evidence>
<proteinExistence type="predicted"/>
<gene>
    <name evidence="2" type="ORF">BT96DRAFT_395415</name>
</gene>
<keyword evidence="3" id="KW-1185">Reference proteome</keyword>
<accession>A0A6A4I2R3</accession>
<evidence type="ECO:0000256" key="1">
    <source>
        <dbReference type="SAM" id="Phobius"/>
    </source>
</evidence>
<sequence length="349" mass="39521">MPARKLRLHREPLPRDLPSFIFLLSLSLLVQFYASFKGVSHDFVRAPLSQYRALGGKDVVPRAFGTGELELTFNCALYRRELERGRVLARRTWFRGNTSEGEHASNDTSAVHIDGSEGSVLTRIPPEWGTGSYMAHTSYMPIEEAQGLFYFTQGSFASFLTSAAGQLLLWGVVVLLPEIKSIRRWDTPTIQTVTLLCAIGSSCWYFVRYGARLLYSPCSSFSTLTSPESFILGFALAIIFFAAFTTYALLLPQWVREEEAMSDGGLFLLFLRLRTWLQAESEDDVPGYKEHLFRRGRSRDVKREMFGGRECDPGMRRVPTRFRPRWNTESAEMGTVIVRSQPLVSVLPS</sequence>
<protein>
    <submittedName>
        <fullName evidence="2">Uncharacterized protein</fullName>
    </submittedName>
</protein>